<evidence type="ECO:0008006" key="7">
    <source>
        <dbReference type="Google" id="ProtNLM"/>
    </source>
</evidence>
<dbReference type="PANTHER" id="PTHR46029">
    <property type="entry name" value="C-TERMINAL-BINDING PROTEIN"/>
    <property type="match status" value="1"/>
</dbReference>
<feature type="compositionally biased region" description="Basic and acidic residues" evidence="2">
    <location>
        <begin position="65"/>
        <end position="75"/>
    </location>
</feature>
<dbReference type="Pfam" id="PF02826">
    <property type="entry name" value="2-Hacid_dh_C"/>
    <property type="match status" value="1"/>
</dbReference>
<feature type="compositionally biased region" description="Polar residues" evidence="2">
    <location>
        <begin position="1"/>
        <end position="12"/>
    </location>
</feature>
<name>A0A8C4ZQA1_GADMO</name>
<dbReference type="SUPFAM" id="SSF52283">
    <property type="entry name" value="Formate/glycerate dehydrogenase catalytic domain-like"/>
    <property type="match status" value="1"/>
</dbReference>
<evidence type="ECO:0000256" key="1">
    <source>
        <dbReference type="ARBA" id="ARBA00005854"/>
    </source>
</evidence>
<dbReference type="AlphaFoldDB" id="A0A8C4ZQA1"/>
<feature type="region of interest" description="Disordered" evidence="2">
    <location>
        <begin position="115"/>
        <end position="182"/>
    </location>
</feature>
<dbReference type="Gene3D" id="3.40.50.720">
    <property type="entry name" value="NAD(P)-binding Rossmann-like Domain"/>
    <property type="match status" value="2"/>
</dbReference>
<protein>
    <recommendedName>
        <fullName evidence="7">C-terminal-binding protein 2</fullName>
    </recommendedName>
</protein>
<evidence type="ECO:0000313" key="6">
    <source>
        <dbReference type="Proteomes" id="UP000694546"/>
    </source>
</evidence>
<feature type="region of interest" description="Disordered" evidence="2">
    <location>
        <begin position="205"/>
        <end position="249"/>
    </location>
</feature>
<dbReference type="SUPFAM" id="SSF51735">
    <property type="entry name" value="NAD(P)-binding Rossmann-fold domains"/>
    <property type="match status" value="1"/>
</dbReference>
<sequence>MLVPNKQTSLGRSHSWEPLGGNEGQWDRSADGVYEQQARVAARRNSLSYGEGGGWYEPQPGVRPPDLDLKRDPYSHQDALYGAGYPERLDPRAQRKGSVPELTQYERPTMAHRGSVGHQEYYPHDPAMTPRQADGFFRGEHQPVPPPPHPLSRSASHFGMSPGARAPPSPLPPPPPPPTAHEINRLYRDPGAVANAAAKMMPDGQRITSRAPSPAHYGTEHGSPRYASEPPAMNQPGYTDINGHPVDPQQPGAATCLVVDPACQGIVMRQDAGIRPQIMNGPMHPRPLVALLDGRDCTVEMPILKDLATVAFCDAQSTQEIHEKVLNEAVGAMMYHTITLTREDLEKFKALRIIIRIGSGYDNIDIKAAGELGIAVCNIPSAAVEETADSTLCHILNLYRRNTWLYQALREGTRVQSVEQIREVASGAARIRGETLGLIGFGRSGQAVAVRAKVFGFNVIFYDPYLQDGLERSLGVQRVYTLQDLLYQSDCVSLHCNLNEHNHHLINDFTIKQMRQGAFLKALAQALKEGRIRGAALDVHESEPFSFSQGPLKDAPNLICTPHTAWYSEQASLEMREAAATEIRRAITGRIPDSLRNCVNKEFFVTTQQQQQQQQQVHAELNGAAIATGGMQDKLYT</sequence>
<evidence type="ECO:0000259" key="3">
    <source>
        <dbReference type="Pfam" id="PF00389"/>
    </source>
</evidence>
<dbReference type="GeneTree" id="ENSGT00940000171352"/>
<dbReference type="InterPro" id="IPR006140">
    <property type="entry name" value="D-isomer_DH_NAD-bd"/>
</dbReference>
<evidence type="ECO:0000313" key="5">
    <source>
        <dbReference type="Ensembl" id="ENSGMOP00000019651.2"/>
    </source>
</evidence>
<dbReference type="InterPro" id="IPR043322">
    <property type="entry name" value="CtBP"/>
</dbReference>
<comment type="similarity">
    <text evidence="1">Belongs to the D-isomer specific 2-hydroxyacid dehydrogenase family.</text>
</comment>
<dbReference type="GO" id="GO:0003713">
    <property type="term" value="F:transcription coactivator activity"/>
    <property type="evidence" value="ECO:0007669"/>
    <property type="project" value="TreeGrafter"/>
</dbReference>
<dbReference type="Ensembl" id="ENSGMOT00000020130.2">
    <property type="protein sequence ID" value="ENSGMOP00000019651.2"/>
    <property type="gene ID" value="ENSGMOG00000018253.2"/>
</dbReference>
<evidence type="ECO:0000256" key="2">
    <source>
        <dbReference type="SAM" id="MobiDB-lite"/>
    </source>
</evidence>
<feature type="region of interest" description="Disordered" evidence="2">
    <location>
        <begin position="43"/>
        <end position="98"/>
    </location>
</feature>
<reference evidence="5" key="1">
    <citation type="submission" date="2025-08" db="UniProtKB">
        <authorList>
            <consortium name="Ensembl"/>
        </authorList>
    </citation>
    <scope>IDENTIFICATION</scope>
</reference>
<dbReference type="GO" id="GO:0006357">
    <property type="term" value="P:regulation of transcription by RNA polymerase II"/>
    <property type="evidence" value="ECO:0007669"/>
    <property type="project" value="TreeGrafter"/>
</dbReference>
<feature type="domain" description="D-isomer specific 2-hydroxyacid dehydrogenase catalytic" evidence="3">
    <location>
        <begin position="297"/>
        <end position="600"/>
    </location>
</feature>
<dbReference type="CDD" id="cd05299">
    <property type="entry name" value="CtBP_dh"/>
    <property type="match status" value="1"/>
</dbReference>
<keyword evidence="6" id="KW-1185">Reference proteome</keyword>
<dbReference type="InterPro" id="IPR051638">
    <property type="entry name" value="CTBP_dehydrogenase"/>
</dbReference>
<organism evidence="5 6">
    <name type="scientific">Gadus morhua</name>
    <name type="common">Atlantic cod</name>
    <dbReference type="NCBI Taxonomy" id="8049"/>
    <lineage>
        <taxon>Eukaryota</taxon>
        <taxon>Metazoa</taxon>
        <taxon>Chordata</taxon>
        <taxon>Craniata</taxon>
        <taxon>Vertebrata</taxon>
        <taxon>Euteleostomi</taxon>
        <taxon>Actinopterygii</taxon>
        <taxon>Neopterygii</taxon>
        <taxon>Teleostei</taxon>
        <taxon>Neoteleostei</taxon>
        <taxon>Acanthomorphata</taxon>
        <taxon>Zeiogadaria</taxon>
        <taxon>Gadariae</taxon>
        <taxon>Gadiformes</taxon>
        <taxon>Gadoidei</taxon>
        <taxon>Gadidae</taxon>
        <taxon>Gadus</taxon>
    </lineage>
</organism>
<dbReference type="InterPro" id="IPR036291">
    <property type="entry name" value="NAD(P)-bd_dom_sf"/>
</dbReference>
<dbReference type="GO" id="GO:0005634">
    <property type="term" value="C:nucleus"/>
    <property type="evidence" value="ECO:0007669"/>
    <property type="project" value="UniProtKB-SubCell"/>
</dbReference>
<dbReference type="GO" id="GO:0051287">
    <property type="term" value="F:NAD binding"/>
    <property type="evidence" value="ECO:0007669"/>
    <property type="project" value="InterPro"/>
</dbReference>
<accession>A0A8C4ZQA1</accession>
<proteinExistence type="inferred from homology"/>
<feature type="region of interest" description="Disordered" evidence="2">
    <location>
        <begin position="1"/>
        <end position="30"/>
    </location>
</feature>
<dbReference type="Proteomes" id="UP000694546">
    <property type="component" value="Chromosome 15"/>
</dbReference>
<dbReference type="InterPro" id="IPR006139">
    <property type="entry name" value="D-isomer_2_OHA_DH_cat_dom"/>
</dbReference>
<dbReference type="Pfam" id="PF00389">
    <property type="entry name" value="2-Hacid_dh"/>
    <property type="match status" value="1"/>
</dbReference>
<dbReference type="GO" id="GO:0016616">
    <property type="term" value="F:oxidoreductase activity, acting on the CH-OH group of donors, NAD or NADP as acceptor"/>
    <property type="evidence" value="ECO:0007669"/>
    <property type="project" value="InterPro"/>
</dbReference>
<dbReference type="GO" id="GO:0003714">
    <property type="term" value="F:transcription corepressor activity"/>
    <property type="evidence" value="ECO:0007669"/>
    <property type="project" value="InterPro"/>
</dbReference>
<feature type="compositionally biased region" description="Pro residues" evidence="2">
    <location>
        <begin position="165"/>
        <end position="179"/>
    </location>
</feature>
<dbReference type="GO" id="GO:0030154">
    <property type="term" value="P:cell differentiation"/>
    <property type="evidence" value="ECO:0007669"/>
    <property type="project" value="UniProtKB-KW"/>
</dbReference>
<dbReference type="GO" id="GO:0045202">
    <property type="term" value="C:synapse"/>
    <property type="evidence" value="ECO:0007669"/>
    <property type="project" value="UniProtKB-SubCell"/>
</dbReference>
<dbReference type="GO" id="GO:0001221">
    <property type="term" value="F:transcription coregulator binding"/>
    <property type="evidence" value="ECO:0007669"/>
    <property type="project" value="TreeGrafter"/>
</dbReference>
<dbReference type="GO" id="GO:0140297">
    <property type="term" value="F:DNA-binding transcription factor binding"/>
    <property type="evidence" value="ECO:0007669"/>
    <property type="project" value="TreeGrafter"/>
</dbReference>
<reference evidence="5" key="2">
    <citation type="submission" date="2025-09" db="UniProtKB">
        <authorList>
            <consortium name="Ensembl"/>
        </authorList>
    </citation>
    <scope>IDENTIFICATION</scope>
</reference>
<dbReference type="PANTHER" id="PTHR46029:SF3">
    <property type="entry name" value="C-TERMINAL-BINDING PROTEIN 2"/>
    <property type="match status" value="1"/>
</dbReference>
<feature type="domain" description="D-isomer specific 2-hydroxyacid dehydrogenase NAD-binding" evidence="4">
    <location>
        <begin position="394"/>
        <end position="565"/>
    </location>
</feature>
<evidence type="ECO:0000259" key="4">
    <source>
        <dbReference type="Pfam" id="PF02826"/>
    </source>
</evidence>